<dbReference type="OrthoDB" id="6136258at2759"/>
<dbReference type="Gene3D" id="2.130.10.10">
    <property type="entry name" value="YVTN repeat-like/Quinoprotein amine dehydrogenase"/>
    <property type="match status" value="1"/>
</dbReference>
<dbReference type="Proteomes" id="UP000683360">
    <property type="component" value="Unassembled WGS sequence"/>
</dbReference>
<organism evidence="1 2">
    <name type="scientific">Mytilus edulis</name>
    <name type="common">Blue mussel</name>
    <dbReference type="NCBI Taxonomy" id="6550"/>
    <lineage>
        <taxon>Eukaryota</taxon>
        <taxon>Metazoa</taxon>
        <taxon>Spiralia</taxon>
        <taxon>Lophotrochozoa</taxon>
        <taxon>Mollusca</taxon>
        <taxon>Bivalvia</taxon>
        <taxon>Autobranchia</taxon>
        <taxon>Pteriomorphia</taxon>
        <taxon>Mytilida</taxon>
        <taxon>Mytiloidea</taxon>
        <taxon>Mytilidae</taxon>
        <taxon>Mytilinae</taxon>
        <taxon>Mytilus</taxon>
    </lineage>
</organism>
<sequence length="267" mass="30145">MMVPTVQLRSIENIKLTLHKTINTKGERIVGCCMLSDGRLAFTSLNDKTVKVFSEKGVNDFEVKIPCNPFDIVYNCEDNTLAVSSGSSEELCIIIIDLKRKQIKKTISLDSFSWGIVLRDNHLIYSGSNKGIRMINLYDESISDIVRDKMPCECYVATFRDNIYHTNQSSHTVTCYNLRGEIQWKFKNNSVLNHPYGIDVDSDGNVYVVGLSSNNVVLISPDGQRHREVLTRSDGLFNPLSLYFSQANNQLLVANVNNNKAHLFNIV</sequence>
<dbReference type="Pfam" id="PF06739">
    <property type="entry name" value="SBBP"/>
    <property type="match status" value="1"/>
</dbReference>
<dbReference type="InterPro" id="IPR015943">
    <property type="entry name" value="WD40/YVTN_repeat-like_dom_sf"/>
</dbReference>
<dbReference type="InterPro" id="IPR050952">
    <property type="entry name" value="TRIM-NHL_E3_ligases"/>
</dbReference>
<evidence type="ECO:0000313" key="2">
    <source>
        <dbReference type="Proteomes" id="UP000683360"/>
    </source>
</evidence>
<dbReference type="Gene3D" id="2.120.10.30">
    <property type="entry name" value="TolB, C-terminal domain"/>
    <property type="match status" value="1"/>
</dbReference>
<dbReference type="InterPro" id="IPR011042">
    <property type="entry name" value="6-blade_b-propeller_TolB-like"/>
</dbReference>
<evidence type="ECO:0000313" key="1">
    <source>
        <dbReference type="EMBL" id="CAG2194883.1"/>
    </source>
</evidence>
<reference evidence="1" key="1">
    <citation type="submission" date="2021-03" db="EMBL/GenBank/DDBJ databases">
        <authorList>
            <person name="Bekaert M."/>
        </authorList>
    </citation>
    <scope>NUCLEOTIDE SEQUENCE</scope>
</reference>
<dbReference type="AlphaFoldDB" id="A0A8S3QHI1"/>
<dbReference type="PANTHER" id="PTHR24104">
    <property type="entry name" value="E3 UBIQUITIN-PROTEIN LIGASE NHLRC1-RELATED"/>
    <property type="match status" value="1"/>
</dbReference>
<protein>
    <submittedName>
        <fullName evidence="1">Uncharacterized protein</fullName>
    </submittedName>
</protein>
<gene>
    <name evidence="1" type="ORF">MEDL_9883</name>
</gene>
<dbReference type="GO" id="GO:0061630">
    <property type="term" value="F:ubiquitin protein ligase activity"/>
    <property type="evidence" value="ECO:0007669"/>
    <property type="project" value="TreeGrafter"/>
</dbReference>
<dbReference type="GO" id="GO:0043161">
    <property type="term" value="P:proteasome-mediated ubiquitin-dependent protein catabolic process"/>
    <property type="evidence" value="ECO:0007669"/>
    <property type="project" value="TreeGrafter"/>
</dbReference>
<keyword evidence="2" id="KW-1185">Reference proteome</keyword>
<name>A0A8S3QHI1_MYTED</name>
<dbReference type="EMBL" id="CAJPWZ010000499">
    <property type="protein sequence ID" value="CAG2194883.1"/>
    <property type="molecule type" value="Genomic_DNA"/>
</dbReference>
<dbReference type="SUPFAM" id="SSF101898">
    <property type="entry name" value="NHL repeat"/>
    <property type="match status" value="1"/>
</dbReference>
<dbReference type="PANTHER" id="PTHR24104:SF59">
    <property type="entry name" value="TRIPARTITE MOTIF-CONTAINING PROTEIN 2-LIKE"/>
    <property type="match status" value="1"/>
</dbReference>
<accession>A0A8S3QHI1</accession>
<proteinExistence type="predicted"/>
<dbReference type="InterPro" id="IPR010620">
    <property type="entry name" value="SBBP_repeat"/>
</dbReference>
<dbReference type="GO" id="GO:0000209">
    <property type="term" value="P:protein polyubiquitination"/>
    <property type="evidence" value="ECO:0007669"/>
    <property type="project" value="TreeGrafter"/>
</dbReference>
<comment type="caution">
    <text evidence="1">The sequence shown here is derived from an EMBL/GenBank/DDBJ whole genome shotgun (WGS) entry which is preliminary data.</text>
</comment>